<reference evidence="1" key="1">
    <citation type="submission" date="2021-01" db="EMBL/GenBank/DDBJ databases">
        <authorList>
            <person name="Corre E."/>
            <person name="Pelletier E."/>
            <person name="Niang G."/>
            <person name="Scheremetjew M."/>
            <person name="Finn R."/>
            <person name="Kale V."/>
            <person name="Holt S."/>
            <person name="Cochrane G."/>
            <person name="Meng A."/>
            <person name="Brown T."/>
            <person name="Cohen L."/>
        </authorList>
    </citation>
    <scope>NUCLEOTIDE SEQUENCE</scope>
    <source>
        <strain evidence="1">ECT3854</strain>
    </source>
</reference>
<gene>
    <name evidence="1" type="ORF">CTEN0397_LOCUS15821</name>
</gene>
<proteinExistence type="predicted"/>
<name>A0A7S1DD26_CYCTE</name>
<dbReference type="EMBL" id="HBFW01024671">
    <property type="protein sequence ID" value="CAD8944617.1"/>
    <property type="molecule type" value="Transcribed_RNA"/>
</dbReference>
<protein>
    <submittedName>
        <fullName evidence="1">Uncharacterized protein</fullName>
    </submittedName>
</protein>
<accession>A0A7S1DD26</accession>
<evidence type="ECO:0000313" key="1">
    <source>
        <dbReference type="EMBL" id="CAD8944617.1"/>
    </source>
</evidence>
<sequence length="157" mass="17770">MFACQLMVHVICPRTPLMSIEAAASEQISPKETNCPTDIFPMVPFKPCITWWCNRRIFRPSAKSTTTKLFRELSKDRSDGSSFLSSYDGLEEEKRKSMCRSGSIGEMVDSHRIHWVIVKSKFAFKTLCTSSSLRRHVGPFQIQLSDKGRTMACLIAG</sequence>
<dbReference type="AlphaFoldDB" id="A0A7S1DD26"/>
<organism evidence="1">
    <name type="scientific">Cyclophora tenuis</name>
    <name type="common">Marine diatom</name>
    <dbReference type="NCBI Taxonomy" id="216820"/>
    <lineage>
        <taxon>Eukaryota</taxon>
        <taxon>Sar</taxon>
        <taxon>Stramenopiles</taxon>
        <taxon>Ochrophyta</taxon>
        <taxon>Bacillariophyta</taxon>
        <taxon>Fragilariophyceae</taxon>
        <taxon>Fragilariophycidae</taxon>
        <taxon>Cyclophorales</taxon>
        <taxon>Cyclophoraceae</taxon>
        <taxon>Cyclophora</taxon>
    </lineage>
</organism>